<proteinExistence type="inferred from homology"/>
<organism evidence="8 9">
    <name type="scientific">Myxococcus llanfairpwllgwyngyllgogerychwyrndrobwllllantysiliogogogochensis</name>
    <dbReference type="NCBI Taxonomy" id="2590453"/>
    <lineage>
        <taxon>Bacteria</taxon>
        <taxon>Pseudomonadati</taxon>
        <taxon>Myxococcota</taxon>
        <taxon>Myxococcia</taxon>
        <taxon>Myxococcales</taxon>
        <taxon>Cystobacterineae</taxon>
        <taxon>Myxococcaceae</taxon>
        <taxon>Myxococcus</taxon>
    </lineage>
</organism>
<dbReference type="OrthoDB" id="5380432at2"/>
<dbReference type="Gene3D" id="1.10.1740.10">
    <property type="match status" value="1"/>
</dbReference>
<evidence type="ECO:0000256" key="2">
    <source>
        <dbReference type="ARBA" id="ARBA00023015"/>
    </source>
</evidence>
<evidence type="ECO:0000256" key="4">
    <source>
        <dbReference type="ARBA" id="ARBA00023125"/>
    </source>
</evidence>
<evidence type="ECO:0000259" key="7">
    <source>
        <dbReference type="Pfam" id="PF04545"/>
    </source>
</evidence>
<gene>
    <name evidence="8" type="ORF">FJV41_10300</name>
</gene>
<accession>A0A540X475</accession>
<dbReference type="SUPFAM" id="SSF88659">
    <property type="entry name" value="Sigma3 and sigma4 domains of RNA polymerase sigma factors"/>
    <property type="match status" value="1"/>
</dbReference>
<keyword evidence="9" id="KW-1185">Reference proteome</keyword>
<protein>
    <submittedName>
        <fullName evidence="8">Sigma-70 family RNA polymerase sigma factor</fullName>
    </submittedName>
</protein>
<dbReference type="Pfam" id="PF04545">
    <property type="entry name" value="Sigma70_r4"/>
    <property type="match status" value="1"/>
</dbReference>
<dbReference type="InterPro" id="IPR013324">
    <property type="entry name" value="RNA_pol_sigma_r3/r4-like"/>
</dbReference>
<dbReference type="PANTHER" id="PTHR43133">
    <property type="entry name" value="RNA POLYMERASE ECF-TYPE SIGMA FACTO"/>
    <property type="match status" value="1"/>
</dbReference>
<evidence type="ECO:0000256" key="1">
    <source>
        <dbReference type="ARBA" id="ARBA00010641"/>
    </source>
</evidence>
<feature type="domain" description="RNA polymerase sigma-70 region 4" evidence="7">
    <location>
        <begin position="196"/>
        <end position="245"/>
    </location>
</feature>
<dbReference type="InterPro" id="IPR036388">
    <property type="entry name" value="WH-like_DNA-bd_sf"/>
</dbReference>
<keyword evidence="2" id="KW-0805">Transcription regulation</keyword>
<feature type="compositionally biased region" description="Basic and acidic residues" evidence="6">
    <location>
        <begin position="26"/>
        <end position="40"/>
    </location>
</feature>
<feature type="region of interest" description="Disordered" evidence="6">
    <location>
        <begin position="1"/>
        <end position="76"/>
    </location>
</feature>
<dbReference type="InterPro" id="IPR014284">
    <property type="entry name" value="RNA_pol_sigma-70_dom"/>
</dbReference>
<dbReference type="SUPFAM" id="SSF88946">
    <property type="entry name" value="Sigma2 domain of RNA polymerase sigma factors"/>
    <property type="match status" value="1"/>
</dbReference>
<dbReference type="PANTHER" id="PTHR43133:SF8">
    <property type="entry name" value="RNA POLYMERASE SIGMA FACTOR HI_1459-RELATED"/>
    <property type="match status" value="1"/>
</dbReference>
<dbReference type="NCBIfam" id="TIGR02937">
    <property type="entry name" value="sigma70-ECF"/>
    <property type="match status" value="1"/>
</dbReference>
<dbReference type="AlphaFoldDB" id="A0A540X475"/>
<dbReference type="InterPro" id="IPR013325">
    <property type="entry name" value="RNA_pol_sigma_r2"/>
</dbReference>
<keyword evidence="4" id="KW-0238">DNA-binding</keyword>
<evidence type="ECO:0000313" key="8">
    <source>
        <dbReference type="EMBL" id="TQF16057.1"/>
    </source>
</evidence>
<evidence type="ECO:0000313" key="9">
    <source>
        <dbReference type="Proteomes" id="UP000315369"/>
    </source>
</evidence>
<dbReference type="Proteomes" id="UP000315369">
    <property type="component" value="Unassembled WGS sequence"/>
</dbReference>
<evidence type="ECO:0000256" key="6">
    <source>
        <dbReference type="SAM" id="MobiDB-lite"/>
    </source>
</evidence>
<comment type="similarity">
    <text evidence="1">Belongs to the sigma-70 factor family. ECF subfamily.</text>
</comment>
<dbReference type="InterPro" id="IPR039425">
    <property type="entry name" value="RNA_pol_sigma-70-like"/>
</dbReference>
<dbReference type="GO" id="GO:0006352">
    <property type="term" value="P:DNA-templated transcription initiation"/>
    <property type="evidence" value="ECO:0007669"/>
    <property type="project" value="InterPro"/>
</dbReference>
<dbReference type="InterPro" id="IPR007630">
    <property type="entry name" value="RNA_pol_sigma70_r4"/>
</dbReference>
<dbReference type="GO" id="GO:0016987">
    <property type="term" value="F:sigma factor activity"/>
    <property type="evidence" value="ECO:0007669"/>
    <property type="project" value="UniProtKB-KW"/>
</dbReference>
<dbReference type="GO" id="GO:0003677">
    <property type="term" value="F:DNA binding"/>
    <property type="evidence" value="ECO:0007669"/>
    <property type="project" value="UniProtKB-KW"/>
</dbReference>
<dbReference type="Gene3D" id="1.10.10.10">
    <property type="entry name" value="Winged helix-like DNA-binding domain superfamily/Winged helix DNA-binding domain"/>
    <property type="match status" value="1"/>
</dbReference>
<reference evidence="8 9" key="1">
    <citation type="submission" date="2019-06" db="EMBL/GenBank/DDBJ databases">
        <authorList>
            <person name="Livingstone P."/>
            <person name="Whitworth D."/>
        </authorList>
    </citation>
    <scope>NUCLEOTIDE SEQUENCE [LARGE SCALE GENOMIC DNA]</scope>
    <source>
        <strain evidence="8 9">AM401</strain>
    </source>
</reference>
<name>A0A540X475_9BACT</name>
<keyword evidence="3" id="KW-0731">Sigma factor</keyword>
<evidence type="ECO:0000256" key="3">
    <source>
        <dbReference type="ARBA" id="ARBA00023082"/>
    </source>
</evidence>
<comment type="caution">
    <text evidence="8">The sequence shown here is derived from an EMBL/GenBank/DDBJ whole genome shotgun (WGS) entry which is preliminary data.</text>
</comment>
<dbReference type="EMBL" id="VIFM01000030">
    <property type="protein sequence ID" value="TQF16057.1"/>
    <property type="molecule type" value="Genomic_DNA"/>
</dbReference>
<keyword evidence="5" id="KW-0804">Transcription</keyword>
<evidence type="ECO:0000256" key="5">
    <source>
        <dbReference type="ARBA" id="ARBA00023163"/>
    </source>
</evidence>
<sequence>MTTPPHTLPASDDMSASDTRYPGTGERPRPGDASERREDGMSAAVQGLRMTTVRLPREAEEPMEASRGTDEESLSRKALAGDRGAWDALVARHHRRVVVSLLARGVRVDRAHELAQETWARLIQQQQRGLLTELRLPNLALTQAAFLAADDARRVRRESISGAVEELPERQHPVDPSVSAERRLLSEEQLSRAHAALAQVSPSARSVFLLACDGQELPHAEVAAKVGLSVQRVRQILCEVRKKLRTALEEETHA</sequence>